<reference evidence="3" key="2">
    <citation type="submission" date="2018-05" db="EMBL/GenBank/DDBJ databases">
        <authorList>
            <person name="Ferrari B."/>
        </authorList>
    </citation>
    <scope>NUCLEOTIDE SEQUENCE</scope>
    <source>
        <strain evidence="3">RRmetagenome_bin12</strain>
    </source>
</reference>
<reference evidence="2 5" key="3">
    <citation type="submission" date="2020-10" db="EMBL/GenBank/DDBJ databases">
        <title>Ca. Dormibacterota MAGs.</title>
        <authorList>
            <person name="Montgomery K."/>
        </authorList>
    </citation>
    <scope>NUCLEOTIDE SEQUENCE [LARGE SCALE GENOMIC DNA]</scope>
    <source>
        <strain evidence="2">SC8812_S17_18</strain>
    </source>
</reference>
<dbReference type="Pfam" id="PF00753">
    <property type="entry name" value="Lactamase_B"/>
    <property type="match status" value="1"/>
</dbReference>
<dbReference type="Proteomes" id="UP000248724">
    <property type="component" value="Unassembled WGS sequence"/>
</dbReference>
<accession>A0A934NAL1</accession>
<dbReference type="RefSeq" id="WP_337312478.1">
    <property type="nucleotide sequence ID" value="NZ_JAEKNS010000116.1"/>
</dbReference>
<protein>
    <submittedName>
        <fullName evidence="2">MBL fold metallo-hydrolase</fullName>
    </submittedName>
</protein>
<dbReference type="InterPro" id="IPR036866">
    <property type="entry name" value="RibonucZ/Hydroxyglut_hydro"/>
</dbReference>
<dbReference type="Gene3D" id="3.60.15.10">
    <property type="entry name" value="Ribonuclease Z/Hydroxyacylglutathione hydrolase-like"/>
    <property type="match status" value="1"/>
</dbReference>
<evidence type="ECO:0000259" key="1">
    <source>
        <dbReference type="SMART" id="SM00849"/>
    </source>
</evidence>
<organism evidence="3 4">
    <name type="scientific">Candidatus Aeolococcus gillhamiae</name>
    <dbReference type="NCBI Taxonomy" id="3127015"/>
    <lineage>
        <taxon>Bacteria</taxon>
        <taxon>Bacillati</taxon>
        <taxon>Candidatus Dormiibacterota</taxon>
        <taxon>Candidatus Dormibacteria</taxon>
        <taxon>Candidatus Aeolococcales</taxon>
        <taxon>Candidatus Aeolococcaceae</taxon>
        <taxon>Candidatus Aeolococcus</taxon>
    </lineage>
</organism>
<reference evidence="3 4" key="1">
    <citation type="journal article" date="2017" name="Nature">
        <title>Atmospheric trace gases support primary production in Antarctic desert surface soil.</title>
        <authorList>
            <person name="Ji M."/>
            <person name="Greening C."/>
            <person name="Vanwonterghem I."/>
            <person name="Carere C.R."/>
            <person name="Bay S.K."/>
            <person name="Steen J.A."/>
            <person name="Montgomery K."/>
            <person name="Lines T."/>
            <person name="Beardall J."/>
            <person name="van Dorst J."/>
            <person name="Snape I."/>
            <person name="Stott M.B."/>
            <person name="Hugenholtz P."/>
            <person name="Ferrari B.C."/>
        </authorList>
    </citation>
    <scope>NUCLEOTIDE SEQUENCE [LARGE SCALE GENOMIC DNA]</scope>
    <source>
        <strain evidence="3">RRmetagenome_bin12</strain>
    </source>
</reference>
<sequence>MAEVTVREDGGVRIVQVGPMGPYGNNAYIVRDVSVGKSLLVDMPLDEGPLLDAIAAEGGVQQVIATHWHPDHWATYEAVRAATGAPVHAGAAEVNLAEERVDGRLEDGAEVRVGSIRVGVIHTPGHTPGSISLRVGGALISGDTLFRGGPGKTFAAGDLETIVESIESRLLPLPPETVVLPGHGRSTTIERSRDGVAAYRRSPKPAGFHGDVEWPAS</sequence>
<dbReference type="AlphaFoldDB" id="A0A2W5Z280"/>
<dbReference type="SMART" id="SM00849">
    <property type="entry name" value="Lactamase_B"/>
    <property type="match status" value="1"/>
</dbReference>
<evidence type="ECO:0000313" key="2">
    <source>
        <dbReference type="EMBL" id="MBJ7595402.1"/>
    </source>
</evidence>
<feature type="domain" description="Metallo-beta-lactamase" evidence="1">
    <location>
        <begin position="24"/>
        <end position="183"/>
    </location>
</feature>
<dbReference type="PANTHER" id="PTHR46233:SF1">
    <property type="entry name" value="CONSERVED PROTEIN"/>
    <property type="match status" value="1"/>
</dbReference>
<accession>A0A2W5Z280</accession>
<dbReference type="InterPro" id="IPR001279">
    <property type="entry name" value="Metallo-B-lactamas"/>
</dbReference>
<dbReference type="InterPro" id="IPR051453">
    <property type="entry name" value="MBL_Glyoxalase_II"/>
</dbReference>
<dbReference type="EMBL" id="JAEKNS010000116">
    <property type="protein sequence ID" value="MBJ7595402.1"/>
    <property type="molecule type" value="Genomic_DNA"/>
</dbReference>
<dbReference type="Proteomes" id="UP000606991">
    <property type="component" value="Unassembled WGS sequence"/>
</dbReference>
<evidence type="ECO:0000313" key="4">
    <source>
        <dbReference type="Proteomes" id="UP000248724"/>
    </source>
</evidence>
<dbReference type="CDD" id="cd06262">
    <property type="entry name" value="metallo-hydrolase-like_MBL-fold"/>
    <property type="match status" value="1"/>
</dbReference>
<name>A0A2W5Z280_9BACT</name>
<dbReference type="EMBL" id="QHBU01000211">
    <property type="protein sequence ID" value="PZR79353.1"/>
    <property type="molecule type" value="Genomic_DNA"/>
</dbReference>
<dbReference type="PANTHER" id="PTHR46233">
    <property type="entry name" value="HYDROXYACYLGLUTATHIONE HYDROLASE GLOC"/>
    <property type="match status" value="1"/>
</dbReference>
<comment type="caution">
    <text evidence="3">The sequence shown here is derived from an EMBL/GenBank/DDBJ whole genome shotgun (WGS) entry which is preliminary data.</text>
</comment>
<dbReference type="SUPFAM" id="SSF56281">
    <property type="entry name" value="Metallo-hydrolase/oxidoreductase"/>
    <property type="match status" value="1"/>
</dbReference>
<evidence type="ECO:0000313" key="3">
    <source>
        <dbReference type="EMBL" id="PZR79353.1"/>
    </source>
</evidence>
<proteinExistence type="predicted"/>
<gene>
    <name evidence="3" type="ORF">DLM65_10930</name>
    <name evidence="2" type="ORF">JF886_11190</name>
</gene>
<evidence type="ECO:0000313" key="5">
    <source>
        <dbReference type="Proteomes" id="UP000606991"/>
    </source>
</evidence>